<comment type="caution">
    <text evidence="1">The sequence shown here is derived from an EMBL/GenBank/DDBJ whole genome shotgun (WGS) entry which is preliminary data.</text>
</comment>
<organism evidence="1 2">
    <name type="scientific">Rotaria socialis</name>
    <dbReference type="NCBI Taxonomy" id="392032"/>
    <lineage>
        <taxon>Eukaryota</taxon>
        <taxon>Metazoa</taxon>
        <taxon>Spiralia</taxon>
        <taxon>Gnathifera</taxon>
        <taxon>Rotifera</taxon>
        <taxon>Eurotatoria</taxon>
        <taxon>Bdelloidea</taxon>
        <taxon>Philodinida</taxon>
        <taxon>Philodinidae</taxon>
        <taxon>Rotaria</taxon>
    </lineage>
</organism>
<reference evidence="1" key="1">
    <citation type="submission" date="2021-02" db="EMBL/GenBank/DDBJ databases">
        <authorList>
            <person name="Nowell W R."/>
        </authorList>
    </citation>
    <scope>NUCLEOTIDE SEQUENCE</scope>
</reference>
<evidence type="ECO:0000313" key="2">
    <source>
        <dbReference type="Proteomes" id="UP000663873"/>
    </source>
</evidence>
<sequence length="93" mass="11101">KYSVVQTFLVDDARRWFINNMSTINDWSTFSIEIHKTFSSIMHQELALKKVGSRQQAYDETVLHYYNDMIELFDMIDLNMNDHYKIAYLKVGL</sequence>
<feature type="non-terminal residue" evidence="1">
    <location>
        <position position="93"/>
    </location>
</feature>
<dbReference type="EMBL" id="CAJOBP010065928">
    <property type="protein sequence ID" value="CAF4866528.1"/>
    <property type="molecule type" value="Genomic_DNA"/>
</dbReference>
<feature type="non-terminal residue" evidence="1">
    <location>
        <position position="1"/>
    </location>
</feature>
<evidence type="ECO:0008006" key="3">
    <source>
        <dbReference type="Google" id="ProtNLM"/>
    </source>
</evidence>
<accession>A0A821T572</accession>
<name>A0A821T572_9BILA</name>
<protein>
    <recommendedName>
        <fullName evidence="3">Retrotransposon gag domain-containing protein</fullName>
    </recommendedName>
</protein>
<gene>
    <name evidence="1" type="ORF">UJA718_LOCUS44094</name>
</gene>
<keyword evidence="2" id="KW-1185">Reference proteome</keyword>
<proteinExistence type="predicted"/>
<evidence type="ECO:0000313" key="1">
    <source>
        <dbReference type="EMBL" id="CAF4866528.1"/>
    </source>
</evidence>
<dbReference type="AlphaFoldDB" id="A0A821T572"/>
<dbReference type="Proteomes" id="UP000663873">
    <property type="component" value="Unassembled WGS sequence"/>
</dbReference>